<evidence type="ECO:0008006" key="3">
    <source>
        <dbReference type="Google" id="ProtNLM"/>
    </source>
</evidence>
<evidence type="ECO:0000313" key="2">
    <source>
        <dbReference type="Proteomes" id="UP000053676"/>
    </source>
</evidence>
<protein>
    <recommendedName>
        <fullName evidence="3">SCP domain-containing protein</fullName>
    </recommendedName>
</protein>
<dbReference type="InterPro" id="IPR035940">
    <property type="entry name" value="CAP_sf"/>
</dbReference>
<proteinExistence type="predicted"/>
<accession>W2TWM5</accession>
<keyword evidence="2" id="KW-1185">Reference proteome</keyword>
<dbReference type="OrthoDB" id="5868561at2759"/>
<dbReference type="KEGG" id="nai:NECAME_16754"/>
<gene>
    <name evidence="1" type="ORF">NECAME_16754</name>
</gene>
<reference evidence="2" key="1">
    <citation type="journal article" date="2014" name="Nat. Genet.">
        <title>Genome of the human hookworm Necator americanus.</title>
        <authorList>
            <person name="Tang Y.T."/>
            <person name="Gao X."/>
            <person name="Rosa B.A."/>
            <person name="Abubucker S."/>
            <person name="Hallsworth-Pepin K."/>
            <person name="Martin J."/>
            <person name="Tyagi R."/>
            <person name="Heizer E."/>
            <person name="Zhang X."/>
            <person name="Bhonagiri-Palsikar V."/>
            <person name="Minx P."/>
            <person name="Warren W.C."/>
            <person name="Wang Q."/>
            <person name="Zhan B."/>
            <person name="Hotez P.J."/>
            <person name="Sternberg P.W."/>
            <person name="Dougall A."/>
            <person name="Gaze S.T."/>
            <person name="Mulvenna J."/>
            <person name="Sotillo J."/>
            <person name="Ranganathan S."/>
            <person name="Rabelo E.M."/>
            <person name="Wilson R.K."/>
            <person name="Felgner P.L."/>
            <person name="Bethony J."/>
            <person name="Hawdon J.M."/>
            <person name="Gasser R.B."/>
            <person name="Loukas A."/>
            <person name="Mitreva M."/>
        </authorList>
    </citation>
    <scope>NUCLEOTIDE SEQUENCE [LARGE SCALE GENOMIC DNA]</scope>
</reference>
<dbReference type="Proteomes" id="UP000053676">
    <property type="component" value="Unassembled WGS sequence"/>
</dbReference>
<organism evidence="1 2">
    <name type="scientific">Necator americanus</name>
    <name type="common">Human hookworm</name>
    <dbReference type="NCBI Taxonomy" id="51031"/>
    <lineage>
        <taxon>Eukaryota</taxon>
        <taxon>Metazoa</taxon>
        <taxon>Ecdysozoa</taxon>
        <taxon>Nematoda</taxon>
        <taxon>Chromadorea</taxon>
        <taxon>Rhabditida</taxon>
        <taxon>Rhabditina</taxon>
        <taxon>Rhabditomorpha</taxon>
        <taxon>Strongyloidea</taxon>
        <taxon>Ancylostomatidae</taxon>
        <taxon>Bunostominae</taxon>
        <taxon>Necator</taxon>
    </lineage>
</organism>
<evidence type="ECO:0000313" key="1">
    <source>
        <dbReference type="EMBL" id="ETN85466.1"/>
    </source>
</evidence>
<sequence length="148" mass="16944">MDKHNYAAGLTTCLNFRRVNSRPGFHRIKEWTERSGRSTPTMLTLSWEIIFVLANVACNVAAMEVPKSFGCKNSLISDDWRKMVLDFHNSGRKNVAENKEASKDSKLMPFAKNMNELTWDCNIEHNAWLRACDNTVDIPQTYAELTES</sequence>
<dbReference type="EMBL" id="KI657717">
    <property type="protein sequence ID" value="ETN85466.1"/>
    <property type="molecule type" value="Genomic_DNA"/>
</dbReference>
<dbReference type="SUPFAM" id="SSF55797">
    <property type="entry name" value="PR-1-like"/>
    <property type="match status" value="1"/>
</dbReference>
<dbReference type="Gene3D" id="3.40.33.10">
    <property type="entry name" value="CAP"/>
    <property type="match status" value="1"/>
</dbReference>
<dbReference type="AlphaFoldDB" id="W2TWM5"/>
<dbReference type="STRING" id="51031.W2TWM5"/>
<name>W2TWM5_NECAM</name>